<comment type="caution">
    <text evidence="25">The sequence shown here is derived from an EMBL/GenBank/DDBJ whole genome shotgun (WGS) entry which is preliminary data.</text>
</comment>
<evidence type="ECO:0000256" key="14">
    <source>
        <dbReference type="ARBA" id="ARBA00023098"/>
    </source>
</evidence>
<name>A0ABW2CZL4_9ACTN</name>
<comment type="pathway">
    <text evidence="3">Phospholipid metabolism; CDP-diacylglycerol biosynthesis; CDP-diacylglycerol from sn-glycerol 3-phosphate: step 3/3.</text>
</comment>
<keyword evidence="12 25" id="KW-0548">Nucleotidyltransferase</keyword>
<dbReference type="Proteomes" id="UP001596380">
    <property type="component" value="Unassembled WGS sequence"/>
</dbReference>
<evidence type="ECO:0000256" key="12">
    <source>
        <dbReference type="ARBA" id="ARBA00022695"/>
    </source>
</evidence>
<dbReference type="EMBL" id="JBHSXS010000053">
    <property type="protein sequence ID" value="MFC6886406.1"/>
    <property type="molecule type" value="Genomic_DNA"/>
</dbReference>
<evidence type="ECO:0000256" key="19">
    <source>
        <dbReference type="ARBA" id="ARBA00031825"/>
    </source>
</evidence>
<feature type="transmembrane region" description="Helical" evidence="24">
    <location>
        <begin position="6"/>
        <end position="25"/>
    </location>
</feature>
<dbReference type="EC" id="2.7.7.41" evidence="6"/>
<evidence type="ECO:0000256" key="20">
    <source>
        <dbReference type="ARBA" id="ARBA00032253"/>
    </source>
</evidence>
<dbReference type="PANTHER" id="PTHR46382">
    <property type="entry name" value="PHOSPHATIDATE CYTIDYLYLTRANSFERASE"/>
    <property type="match status" value="1"/>
</dbReference>
<dbReference type="GO" id="GO:0004605">
    <property type="term" value="F:phosphatidate cytidylyltransferase activity"/>
    <property type="evidence" value="ECO:0007669"/>
    <property type="project" value="UniProtKB-EC"/>
</dbReference>
<evidence type="ECO:0000313" key="25">
    <source>
        <dbReference type="EMBL" id="MFC6886406.1"/>
    </source>
</evidence>
<evidence type="ECO:0000256" key="3">
    <source>
        <dbReference type="ARBA" id="ARBA00005119"/>
    </source>
</evidence>
<feature type="transmembrane region" description="Helical" evidence="24">
    <location>
        <begin position="56"/>
        <end position="74"/>
    </location>
</feature>
<evidence type="ECO:0000256" key="10">
    <source>
        <dbReference type="ARBA" id="ARBA00022679"/>
    </source>
</evidence>
<feature type="transmembrane region" description="Helical" evidence="24">
    <location>
        <begin position="132"/>
        <end position="150"/>
    </location>
</feature>
<evidence type="ECO:0000256" key="1">
    <source>
        <dbReference type="ARBA" id="ARBA00001698"/>
    </source>
</evidence>
<dbReference type="Pfam" id="PF01148">
    <property type="entry name" value="CTP_transf_1"/>
    <property type="match status" value="1"/>
</dbReference>
<evidence type="ECO:0000256" key="2">
    <source>
        <dbReference type="ARBA" id="ARBA00004651"/>
    </source>
</evidence>
<feature type="transmembrane region" description="Helical" evidence="24">
    <location>
        <begin position="195"/>
        <end position="222"/>
    </location>
</feature>
<protein>
    <recommendedName>
        <fullName evidence="7">Phosphatidate cytidylyltransferase</fullName>
        <ecNumber evidence="6">2.7.7.41</ecNumber>
    </recommendedName>
    <alternativeName>
        <fullName evidence="20">CDP-DAG synthase</fullName>
    </alternativeName>
    <alternativeName>
        <fullName evidence="22">CDP-DG synthase</fullName>
    </alternativeName>
    <alternativeName>
        <fullName evidence="18">CDP-diacylglycerol synthase</fullName>
    </alternativeName>
    <alternativeName>
        <fullName evidence="21">CDP-diglyceride pyrophosphorylase</fullName>
    </alternativeName>
    <alternativeName>
        <fullName evidence="23">CDP-diglyceride synthase</fullName>
    </alternativeName>
    <alternativeName>
        <fullName evidence="19">CTP:phosphatidate cytidylyltransferase</fullName>
    </alternativeName>
</protein>
<keyword evidence="16" id="KW-0594">Phospholipid biosynthesis</keyword>
<dbReference type="RefSeq" id="WP_160825160.1">
    <property type="nucleotide sequence ID" value="NZ_JBHSXE010000001.1"/>
</dbReference>
<keyword evidence="10 25" id="KW-0808">Transferase</keyword>
<evidence type="ECO:0000256" key="24">
    <source>
        <dbReference type="SAM" id="Phobius"/>
    </source>
</evidence>
<evidence type="ECO:0000256" key="21">
    <source>
        <dbReference type="ARBA" id="ARBA00032396"/>
    </source>
</evidence>
<keyword evidence="8" id="KW-1003">Cell membrane</keyword>
<keyword evidence="13 24" id="KW-1133">Transmembrane helix</keyword>
<feature type="transmembrane region" description="Helical" evidence="24">
    <location>
        <begin position="81"/>
        <end position="97"/>
    </location>
</feature>
<evidence type="ECO:0000313" key="26">
    <source>
        <dbReference type="Proteomes" id="UP001596380"/>
    </source>
</evidence>
<sequence>MTVPLQSLPYLTGAFAVSGVAVLGAGRRELIERWLSWLVIVPLFGAAFWLGAPGTAALAAGAALVAAAEYARLARLRRTDLAVMAAALVAFPLTAWLAPGHLLRLLVAALLAVALLPVLAGDTATGAERARGAAFGVVWLAPLSGLVLLGDLALPLCAAIAVADVSAWCGGKLLRGPALSPLSPAKRWGGVAGGAAGGVAILVLLGAATPATVVAVAAGAPLGDLLESMLKRGAGVKDAGHWLPGFGGLLDRIDSLLVALAVAMVLS</sequence>
<comment type="catalytic activity">
    <reaction evidence="1">
        <text>a 1,2-diacyl-sn-glycero-3-phosphate + CTP + H(+) = a CDP-1,2-diacyl-sn-glycerol + diphosphate</text>
        <dbReference type="Rhea" id="RHEA:16229"/>
        <dbReference type="ChEBI" id="CHEBI:15378"/>
        <dbReference type="ChEBI" id="CHEBI:33019"/>
        <dbReference type="ChEBI" id="CHEBI:37563"/>
        <dbReference type="ChEBI" id="CHEBI:58332"/>
        <dbReference type="ChEBI" id="CHEBI:58608"/>
        <dbReference type="EC" id="2.7.7.41"/>
    </reaction>
</comment>
<keyword evidence="15 24" id="KW-0472">Membrane</keyword>
<evidence type="ECO:0000256" key="13">
    <source>
        <dbReference type="ARBA" id="ARBA00022989"/>
    </source>
</evidence>
<evidence type="ECO:0000256" key="18">
    <source>
        <dbReference type="ARBA" id="ARBA00029893"/>
    </source>
</evidence>
<evidence type="ECO:0000256" key="9">
    <source>
        <dbReference type="ARBA" id="ARBA00022516"/>
    </source>
</evidence>
<comment type="similarity">
    <text evidence="5">Belongs to the CDS family.</text>
</comment>
<proteinExistence type="inferred from homology"/>
<keyword evidence="17" id="KW-1208">Phospholipid metabolism</keyword>
<gene>
    <name evidence="25" type="ORF">ACFQKB_42065</name>
</gene>
<comment type="pathway">
    <text evidence="4">Lipid metabolism.</text>
</comment>
<evidence type="ECO:0000256" key="5">
    <source>
        <dbReference type="ARBA" id="ARBA00010185"/>
    </source>
</evidence>
<evidence type="ECO:0000256" key="11">
    <source>
        <dbReference type="ARBA" id="ARBA00022692"/>
    </source>
</evidence>
<keyword evidence="14" id="KW-0443">Lipid metabolism</keyword>
<evidence type="ECO:0000256" key="4">
    <source>
        <dbReference type="ARBA" id="ARBA00005189"/>
    </source>
</evidence>
<keyword evidence="9" id="KW-0444">Lipid biosynthesis</keyword>
<accession>A0ABW2CZL4</accession>
<evidence type="ECO:0000256" key="15">
    <source>
        <dbReference type="ARBA" id="ARBA00023136"/>
    </source>
</evidence>
<comment type="subcellular location">
    <subcellularLocation>
        <location evidence="2">Cell membrane</location>
        <topology evidence="2">Multi-pass membrane protein</topology>
    </subcellularLocation>
</comment>
<reference evidence="26" key="1">
    <citation type="journal article" date="2019" name="Int. J. Syst. Evol. Microbiol.">
        <title>The Global Catalogue of Microorganisms (GCM) 10K type strain sequencing project: providing services to taxonomists for standard genome sequencing and annotation.</title>
        <authorList>
            <consortium name="The Broad Institute Genomics Platform"/>
            <consortium name="The Broad Institute Genome Sequencing Center for Infectious Disease"/>
            <person name="Wu L."/>
            <person name="Ma J."/>
        </authorList>
    </citation>
    <scope>NUCLEOTIDE SEQUENCE [LARGE SCALE GENOMIC DNA]</scope>
    <source>
        <strain evidence="26">JCM 3369</strain>
    </source>
</reference>
<keyword evidence="11 24" id="KW-0812">Transmembrane</keyword>
<evidence type="ECO:0000256" key="7">
    <source>
        <dbReference type="ARBA" id="ARBA00019373"/>
    </source>
</evidence>
<keyword evidence="26" id="KW-1185">Reference proteome</keyword>
<organism evidence="25 26">
    <name type="scientific">Actinomadura yumaensis</name>
    <dbReference type="NCBI Taxonomy" id="111807"/>
    <lineage>
        <taxon>Bacteria</taxon>
        <taxon>Bacillati</taxon>
        <taxon>Actinomycetota</taxon>
        <taxon>Actinomycetes</taxon>
        <taxon>Streptosporangiales</taxon>
        <taxon>Thermomonosporaceae</taxon>
        <taxon>Actinomadura</taxon>
    </lineage>
</organism>
<evidence type="ECO:0000256" key="6">
    <source>
        <dbReference type="ARBA" id="ARBA00012487"/>
    </source>
</evidence>
<evidence type="ECO:0000256" key="17">
    <source>
        <dbReference type="ARBA" id="ARBA00023264"/>
    </source>
</evidence>
<dbReference type="PANTHER" id="PTHR46382:SF1">
    <property type="entry name" value="PHOSPHATIDATE CYTIDYLYLTRANSFERASE"/>
    <property type="match status" value="1"/>
</dbReference>
<feature type="transmembrane region" description="Helical" evidence="24">
    <location>
        <begin position="103"/>
        <end position="120"/>
    </location>
</feature>
<evidence type="ECO:0000256" key="22">
    <source>
        <dbReference type="ARBA" id="ARBA00032743"/>
    </source>
</evidence>
<evidence type="ECO:0000256" key="16">
    <source>
        <dbReference type="ARBA" id="ARBA00023209"/>
    </source>
</evidence>
<evidence type="ECO:0000256" key="8">
    <source>
        <dbReference type="ARBA" id="ARBA00022475"/>
    </source>
</evidence>
<evidence type="ECO:0000256" key="23">
    <source>
        <dbReference type="ARBA" id="ARBA00033406"/>
    </source>
</evidence>